<name>H6N785_MYCHN</name>
<dbReference type="OrthoDB" id="9828238at2"/>
<dbReference type="EMBL" id="CP003199">
    <property type="protein sequence ID" value="AEW45507.1"/>
    <property type="molecule type" value="Genomic_DNA"/>
</dbReference>
<sequence length="197" mass="21822">MGKLLISTLGLGGVSATVAGGFGAYSLFKENPRTPFQQRIDTKKRVILEALTAAHDGVWAEIVKEYKGDVEGIPKDGNIKEKLKSYCQRNKDSTSDKEFEQYKAYCTRENLITKLSTNSKSWNASKDVKHWKTSKDTYSSDGSGDLLIPKTGGTVAKGEVTEKNIMDHCETISTKPFINNQDADYKRGEKWCLVANG</sequence>
<dbReference type="HOGENOM" id="CLU_114919_0_0_14"/>
<dbReference type="KEGG" id="mhe:MHC_03235"/>
<dbReference type="Proteomes" id="UP000009135">
    <property type="component" value="Chromosome"/>
</dbReference>
<protein>
    <submittedName>
        <fullName evidence="1">Uncharacterized protein</fullName>
    </submittedName>
</protein>
<proteinExistence type="predicted"/>
<dbReference type="STRING" id="1111676.MHC_03235"/>
<keyword evidence="2" id="KW-1185">Reference proteome</keyword>
<accession>H6N785</accession>
<evidence type="ECO:0000313" key="1">
    <source>
        <dbReference type="EMBL" id="AEW45507.1"/>
    </source>
</evidence>
<gene>
    <name evidence="1" type="ordered locus">MHC_03235</name>
</gene>
<reference evidence="1 2" key="1">
    <citation type="journal article" date="2012" name="J. Bacteriol.">
        <title>Complete genome sequence of Mycoplasma haemocanis strain Illinois.</title>
        <authorList>
            <person name="do Nascimento N.C."/>
            <person name="Guimaraes A.M."/>
            <person name="Santos A.P."/>
            <person name="Sanmiguel P.J."/>
            <person name="Messick J.B."/>
        </authorList>
    </citation>
    <scope>NUCLEOTIDE SEQUENCE [LARGE SCALE GENOMIC DNA]</scope>
    <source>
        <strain evidence="1 2">Illinois</strain>
    </source>
</reference>
<dbReference type="AlphaFoldDB" id="H6N785"/>
<organism evidence="1 2">
    <name type="scientific">Mycoplasma haemocanis (strain Illinois)</name>
    <dbReference type="NCBI Taxonomy" id="1111676"/>
    <lineage>
        <taxon>Bacteria</taxon>
        <taxon>Bacillati</taxon>
        <taxon>Mycoplasmatota</taxon>
        <taxon>Mollicutes</taxon>
        <taxon>Mycoplasmataceae</taxon>
        <taxon>Mycoplasma</taxon>
    </lineage>
</organism>
<evidence type="ECO:0000313" key="2">
    <source>
        <dbReference type="Proteomes" id="UP000009135"/>
    </source>
</evidence>